<keyword evidence="2" id="KW-0132">Cell division</keyword>
<keyword evidence="1" id="KW-0472">Membrane</keyword>
<evidence type="ECO:0000256" key="1">
    <source>
        <dbReference type="SAM" id="Phobius"/>
    </source>
</evidence>
<protein>
    <submittedName>
        <fullName evidence="2">Cell division protein</fullName>
    </submittedName>
</protein>
<dbReference type="Proteomes" id="UP000034487">
    <property type="component" value="Unassembled WGS sequence"/>
</dbReference>
<dbReference type="AlphaFoldDB" id="A0A0G1QFS0"/>
<organism evidence="2 3">
    <name type="scientific">Berkelbacteria bacterium GW2011_GWA2_46_7</name>
    <dbReference type="NCBI Taxonomy" id="1618335"/>
    <lineage>
        <taxon>Bacteria</taxon>
        <taxon>Candidatus Berkelbacteria</taxon>
    </lineage>
</organism>
<keyword evidence="2" id="KW-0131">Cell cycle</keyword>
<proteinExistence type="predicted"/>
<keyword evidence="1" id="KW-0812">Transmembrane</keyword>
<feature type="transmembrane region" description="Helical" evidence="1">
    <location>
        <begin position="32"/>
        <end position="52"/>
    </location>
</feature>
<dbReference type="EMBL" id="LCMV01000015">
    <property type="protein sequence ID" value="KKU43856.1"/>
    <property type="molecule type" value="Genomic_DNA"/>
</dbReference>
<evidence type="ECO:0000313" key="3">
    <source>
        <dbReference type="Proteomes" id="UP000034487"/>
    </source>
</evidence>
<accession>A0A0G1QFS0</accession>
<reference evidence="2 3" key="1">
    <citation type="journal article" date="2015" name="Nature">
        <title>rRNA introns, odd ribosomes, and small enigmatic genomes across a large radiation of phyla.</title>
        <authorList>
            <person name="Brown C.T."/>
            <person name="Hug L.A."/>
            <person name="Thomas B.C."/>
            <person name="Sharon I."/>
            <person name="Castelle C.J."/>
            <person name="Singh A."/>
            <person name="Wilkins M.J."/>
            <person name="Williams K.H."/>
            <person name="Banfield J.F."/>
        </authorList>
    </citation>
    <scope>NUCLEOTIDE SEQUENCE [LARGE SCALE GENOMIC DNA]</scope>
</reference>
<name>A0A0G1QFS0_9BACT</name>
<keyword evidence="1" id="KW-1133">Transmembrane helix</keyword>
<comment type="caution">
    <text evidence="2">The sequence shown here is derived from an EMBL/GenBank/DDBJ whole genome shotgun (WGS) entry which is preliminary data.</text>
</comment>
<sequence>MRGARNPKLFGSSYVVPSSSSKQPRLDKSWRAILLVIILVVAVMLLGRLPVWRLKTVELLGDKSEHISTELNGLLGQSIFASSVSRVIKKTHSNLEVSEFICRRGLPATLRCTLTLRKPEIIWKTDGAGYLVDSRGVLFAVQPPDQTNLLVVEDTQRQPIKLGSIVASPEIISQYRHLVELLAAKQLATRTLLLNESLYQVTATLERAGKNPIQGLFLLSGDAFSQVEALSGVLATKGDSITERIDVRVPGYVYTK</sequence>
<gene>
    <name evidence="2" type="ORF">UX60_C0015G0002</name>
</gene>
<dbReference type="GO" id="GO:0051301">
    <property type="term" value="P:cell division"/>
    <property type="evidence" value="ECO:0007669"/>
    <property type="project" value="UniProtKB-KW"/>
</dbReference>
<evidence type="ECO:0000313" key="2">
    <source>
        <dbReference type="EMBL" id="KKU43856.1"/>
    </source>
</evidence>